<accession>A0A0D6JL27</accession>
<feature type="region of interest" description="Disordered" evidence="1">
    <location>
        <begin position="17"/>
        <end position="67"/>
    </location>
</feature>
<evidence type="ECO:0000313" key="3">
    <source>
        <dbReference type="Proteomes" id="UP000033187"/>
    </source>
</evidence>
<organism evidence="2 3">
    <name type="scientific">Candidatus Filomicrobium marinum</name>
    <dbReference type="NCBI Taxonomy" id="1608628"/>
    <lineage>
        <taxon>Bacteria</taxon>
        <taxon>Pseudomonadati</taxon>
        <taxon>Pseudomonadota</taxon>
        <taxon>Alphaproteobacteria</taxon>
        <taxon>Hyphomicrobiales</taxon>
        <taxon>Hyphomicrobiaceae</taxon>
        <taxon>Filomicrobium</taxon>
    </lineage>
</organism>
<proteinExistence type="predicted"/>
<protein>
    <submittedName>
        <fullName evidence="2">Uncharacterized protein</fullName>
    </submittedName>
</protein>
<gene>
    <name evidence="2" type="ORF">YBN1229_v1_3798</name>
</gene>
<sequence length="67" mass="7767">MNWNRHVTQLYGGLLDKTKWKNPPAKYTQNLRYGAPQQRHRQEEPKGVPPTYHEQSGPEKALQIPAS</sequence>
<keyword evidence="3" id="KW-1185">Reference proteome</keyword>
<dbReference type="KEGG" id="fil:BN1229_v1_3808"/>
<dbReference type="KEGG" id="fiy:BN1229_v1_3798"/>
<evidence type="ECO:0000313" key="2">
    <source>
        <dbReference type="EMBL" id="CPR22365.1"/>
    </source>
</evidence>
<evidence type="ECO:0000256" key="1">
    <source>
        <dbReference type="SAM" id="MobiDB-lite"/>
    </source>
</evidence>
<dbReference type="Proteomes" id="UP000033187">
    <property type="component" value="Chromosome 1"/>
</dbReference>
<reference evidence="3" key="1">
    <citation type="submission" date="2015-02" db="EMBL/GenBank/DDBJ databases">
        <authorList>
            <person name="Chooi Y.-H."/>
        </authorList>
    </citation>
    <scope>NUCLEOTIDE SEQUENCE [LARGE SCALE GENOMIC DNA]</scope>
    <source>
        <strain evidence="3">strain Y</strain>
    </source>
</reference>
<dbReference type="EMBL" id="LN829119">
    <property type="protein sequence ID" value="CPR22365.1"/>
    <property type="molecule type" value="Genomic_DNA"/>
</dbReference>
<dbReference type="AlphaFoldDB" id="A0A0D6JL27"/>
<name>A0A0D6JL27_9HYPH</name>